<comment type="caution">
    <text evidence="7">The sequence shown here is derived from an EMBL/GenBank/DDBJ whole genome shotgun (WGS) entry which is preliminary data.</text>
</comment>
<dbReference type="PANTHER" id="PTHR45914">
    <property type="entry name" value="TRANSCRIPTION FACTOR HEC3-RELATED"/>
    <property type="match status" value="1"/>
</dbReference>
<evidence type="ECO:0000313" key="7">
    <source>
        <dbReference type="EMBL" id="KAF5772724.1"/>
    </source>
</evidence>
<keyword evidence="5" id="KW-0539">Nucleus</keyword>
<keyword evidence="8" id="KW-1185">Reference proteome</keyword>
<dbReference type="InterPro" id="IPR045843">
    <property type="entry name" value="IND-like"/>
</dbReference>
<dbReference type="InterPro" id="IPR011598">
    <property type="entry name" value="bHLH_dom"/>
</dbReference>
<evidence type="ECO:0000256" key="5">
    <source>
        <dbReference type="ARBA" id="ARBA00023242"/>
    </source>
</evidence>
<dbReference type="PANTHER" id="PTHR45914:SF24">
    <property type="entry name" value="BHLH DOMAIN-CONTAINING PROTEIN"/>
    <property type="match status" value="1"/>
</dbReference>
<organism evidence="7 8">
    <name type="scientific">Helianthus annuus</name>
    <name type="common">Common sunflower</name>
    <dbReference type="NCBI Taxonomy" id="4232"/>
    <lineage>
        <taxon>Eukaryota</taxon>
        <taxon>Viridiplantae</taxon>
        <taxon>Streptophyta</taxon>
        <taxon>Embryophyta</taxon>
        <taxon>Tracheophyta</taxon>
        <taxon>Spermatophyta</taxon>
        <taxon>Magnoliopsida</taxon>
        <taxon>eudicotyledons</taxon>
        <taxon>Gunneridae</taxon>
        <taxon>Pentapetalae</taxon>
        <taxon>asterids</taxon>
        <taxon>campanulids</taxon>
        <taxon>Asterales</taxon>
        <taxon>Asteraceae</taxon>
        <taxon>Asteroideae</taxon>
        <taxon>Heliantheae alliance</taxon>
        <taxon>Heliantheae</taxon>
        <taxon>Helianthus</taxon>
    </lineage>
</organism>
<dbReference type="GO" id="GO:0003700">
    <property type="term" value="F:DNA-binding transcription factor activity"/>
    <property type="evidence" value="ECO:0007669"/>
    <property type="project" value="InterPro"/>
</dbReference>
<feature type="domain" description="BHLH" evidence="6">
    <location>
        <begin position="51"/>
        <end position="100"/>
    </location>
</feature>
<evidence type="ECO:0000313" key="8">
    <source>
        <dbReference type="Proteomes" id="UP000215914"/>
    </source>
</evidence>
<evidence type="ECO:0000256" key="3">
    <source>
        <dbReference type="ARBA" id="ARBA00023125"/>
    </source>
</evidence>
<evidence type="ECO:0000256" key="4">
    <source>
        <dbReference type="ARBA" id="ARBA00023163"/>
    </source>
</evidence>
<protein>
    <submittedName>
        <fullName evidence="7">Transcription factor bHLH family</fullName>
    </submittedName>
</protein>
<dbReference type="GO" id="GO:0003677">
    <property type="term" value="F:DNA binding"/>
    <property type="evidence" value="ECO:0007669"/>
    <property type="project" value="UniProtKB-KW"/>
</dbReference>
<gene>
    <name evidence="7" type="ORF">HanXRQr2_Chr13g0580571</name>
</gene>
<evidence type="ECO:0000256" key="1">
    <source>
        <dbReference type="ARBA" id="ARBA00004123"/>
    </source>
</evidence>
<keyword evidence="4" id="KW-0804">Transcription</keyword>
<name>A0A9K3EGN8_HELAN</name>
<proteinExistence type="predicted"/>
<dbReference type="Proteomes" id="UP000215914">
    <property type="component" value="Unassembled WGS sequence"/>
</dbReference>
<dbReference type="AlphaFoldDB" id="A0A9K3EGN8"/>
<dbReference type="PROSITE" id="PS50888">
    <property type="entry name" value="BHLH"/>
    <property type="match status" value="1"/>
</dbReference>
<reference evidence="7" key="2">
    <citation type="submission" date="2020-06" db="EMBL/GenBank/DDBJ databases">
        <title>Helianthus annuus Genome sequencing and assembly Release 2.</title>
        <authorList>
            <person name="Gouzy J."/>
            <person name="Langlade N."/>
            <person name="Munos S."/>
        </authorList>
    </citation>
    <scope>NUCLEOTIDE SEQUENCE</scope>
    <source>
        <tissue evidence="7">Leaves</tissue>
    </source>
</reference>
<evidence type="ECO:0000259" key="6">
    <source>
        <dbReference type="PROSITE" id="PS50888"/>
    </source>
</evidence>
<accession>A0A9K3EGN8</accession>
<dbReference type="Gramene" id="mRNA:HanXRQr2_Chr13g0580571">
    <property type="protein sequence ID" value="CDS:HanXRQr2_Chr13g0580571.1"/>
    <property type="gene ID" value="HanXRQr2_Chr13g0580571"/>
</dbReference>
<dbReference type="GO" id="GO:0005634">
    <property type="term" value="C:nucleus"/>
    <property type="evidence" value="ECO:0007669"/>
    <property type="project" value="UniProtKB-SubCell"/>
</dbReference>
<dbReference type="EMBL" id="MNCJ02000328">
    <property type="protein sequence ID" value="KAF5772724.1"/>
    <property type="molecule type" value="Genomic_DNA"/>
</dbReference>
<dbReference type="InterPro" id="IPR036638">
    <property type="entry name" value="HLH_DNA-bd_sf"/>
</dbReference>
<dbReference type="SUPFAM" id="SSF47459">
    <property type="entry name" value="HLH, helix-loop-helix DNA-binding domain"/>
    <property type="match status" value="1"/>
</dbReference>
<evidence type="ECO:0000256" key="2">
    <source>
        <dbReference type="ARBA" id="ARBA00023015"/>
    </source>
</evidence>
<reference evidence="7" key="1">
    <citation type="journal article" date="2017" name="Nature">
        <title>The sunflower genome provides insights into oil metabolism, flowering and Asterid evolution.</title>
        <authorList>
            <person name="Badouin H."/>
            <person name="Gouzy J."/>
            <person name="Grassa C.J."/>
            <person name="Murat F."/>
            <person name="Staton S.E."/>
            <person name="Cottret L."/>
            <person name="Lelandais-Briere C."/>
            <person name="Owens G.L."/>
            <person name="Carrere S."/>
            <person name="Mayjonade B."/>
            <person name="Legrand L."/>
            <person name="Gill N."/>
            <person name="Kane N.C."/>
            <person name="Bowers J.E."/>
            <person name="Hubner S."/>
            <person name="Bellec A."/>
            <person name="Berard A."/>
            <person name="Berges H."/>
            <person name="Blanchet N."/>
            <person name="Boniface M.C."/>
            <person name="Brunel D."/>
            <person name="Catrice O."/>
            <person name="Chaidir N."/>
            <person name="Claudel C."/>
            <person name="Donnadieu C."/>
            <person name="Faraut T."/>
            <person name="Fievet G."/>
            <person name="Helmstetter N."/>
            <person name="King M."/>
            <person name="Knapp S.J."/>
            <person name="Lai Z."/>
            <person name="Le Paslier M.C."/>
            <person name="Lippi Y."/>
            <person name="Lorenzon L."/>
            <person name="Mandel J.R."/>
            <person name="Marage G."/>
            <person name="Marchand G."/>
            <person name="Marquand E."/>
            <person name="Bret-Mestries E."/>
            <person name="Morien E."/>
            <person name="Nambeesan S."/>
            <person name="Nguyen T."/>
            <person name="Pegot-Espagnet P."/>
            <person name="Pouilly N."/>
            <person name="Raftis F."/>
            <person name="Sallet E."/>
            <person name="Schiex T."/>
            <person name="Thomas J."/>
            <person name="Vandecasteele C."/>
            <person name="Vares D."/>
            <person name="Vear F."/>
            <person name="Vautrin S."/>
            <person name="Crespi M."/>
            <person name="Mangin B."/>
            <person name="Burke J.M."/>
            <person name="Salse J."/>
            <person name="Munos S."/>
            <person name="Vincourt P."/>
            <person name="Rieseberg L.H."/>
            <person name="Langlade N.B."/>
        </authorList>
    </citation>
    <scope>NUCLEOTIDE SEQUENCE</scope>
    <source>
        <tissue evidence="7">Leaves</tissue>
    </source>
</reference>
<keyword evidence="3" id="KW-0238">DNA-binding</keyword>
<keyword evidence="2" id="KW-0805">Transcription regulation</keyword>
<sequence>MFNQLLDLRSIEPLNQHKYSPPFNHHTQQPTLTNYFIPTPPQQPSFPPPPPAKLSGTELAYKRHRTLSDKTRSLQKLLTVDRKMDMATIYEETYKYIMFLKAQISVLESMPVVSSSLSSSCLNLRSGNSRYGGLGKLNRQQVLEVMVNSPVSQSV</sequence>
<comment type="subcellular location">
    <subcellularLocation>
        <location evidence="1">Nucleus</location>
    </subcellularLocation>
</comment>
<dbReference type="GO" id="GO:0046983">
    <property type="term" value="F:protein dimerization activity"/>
    <property type="evidence" value="ECO:0007669"/>
    <property type="project" value="InterPro"/>
</dbReference>